<accession>A0A841CLA9</accession>
<dbReference type="AlphaFoldDB" id="A0A841CLA9"/>
<reference evidence="1 2" key="1">
    <citation type="submission" date="2020-08" db="EMBL/GenBank/DDBJ databases">
        <title>Genomic Encyclopedia of Type Strains, Phase III (KMG-III): the genomes of soil and plant-associated and newly described type strains.</title>
        <authorList>
            <person name="Whitman W."/>
        </authorList>
    </citation>
    <scope>NUCLEOTIDE SEQUENCE [LARGE SCALE GENOMIC DNA]</scope>
    <source>
        <strain evidence="1 2">CECT 8640</strain>
    </source>
</reference>
<evidence type="ECO:0008006" key="3">
    <source>
        <dbReference type="Google" id="ProtNLM"/>
    </source>
</evidence>
<protein>
    <recommendedName>
        <fullName evidence="3">Peptidase family U32</fullName>
    </recommendedName>
</protein>
<dbReference type="Pfam" id="PF01136">
    <property type="entry name" value="Peptidase_U32"/>
    <property type="match status" value="1"/>
</dbReference>
<dbReference type="Proteomes" id="UP000547510">
    <property type="component" value="Unassembled WGS sequence"/>
</dbReference>
<keyword evidence="2" id="KW-1185">Reference proteome</keyword>
<name>A0A841CLA9_9PSEU</name>
<evidence type="ECO:0000313" key="2">
    <source>
        <dbReference type="Proteomes" id="UP000547510"/>
    </source>
</evidence>
<dbReference type="EMBL" id="JACHJN010000005">
    <property type="protein sequence ID" value="MBB5957154.1"/>
    <property type="molecule type" value="Genomic_DNA"/>
</dbReference>
<gene>
    <name evidence="1" type="ORF">FHS29_003747</name>
</gene>
<organism evidence="1 2">
    <name type="scientific">Saccharothrix tamanrassetensis</name>
    <dbReference type="NCBI Taxonomy" id="1051531"/>
    <lineage>
        <taxon>Bacteria</taxon>
        <taxon>Bacillati</taxon>
        <taxon>Actinomycetota</taxon>
        <taxon>Actinomycetes</taxon>
        <taxon>Pseudonocardiales</taxon>
        <taxon>Pseudonocardiaceae</taxon>
        <taxon>Saccharothrix</taxon>
    </lineage>
</organism>
<sequence length="313" mass="34264">MGSVAITGGPGLEWLAGKSYPFSDGAELEHSAGEFDGGGQYGVEIPVVNSLAELERLVKLLGDHGLYVTRFNETRGSFLLSDGELGDMLALCRENGYGLVVSIGPRPEYDVKGSFYRSDFGLEMGRQINNSDAFRACVEEALRLAELGCRGITVYDIGVLRVFDEMRREGVLPAEMVFKTSSHCMATNPFLARIFAENGADSITLAHDLGVPMIHQIRRLNPGLPMDVPTDVYKAKGGFIRFYELAEIVQVGAPVMLKMGASVQGHPYDRLGDAITRERVDRVARGIEVLDRHLPERTAITTKSRHYGLPAAQ</sequence>
<comment type="caution">
    <text evidence="1">The sequence shown here is derived from an EMBL/GenBank/DDBJ whole genome shotgun (WGS) entry which is preliminary data.</text>
</comment>
<dbReference type="InterPro" id="IPR001539">
    <property type="entry name" value="Peptidase_U32"/>
</dbReference>
<dbReference type="RefSeq" id="WP_221456213.1">
    <property type="nucleotide sequence ID" value="NZ_JACHJN010000005.1"/>
</dbReference>
<proteinExistence type="predicted"/>
<evidence type="ECO:0000313" key="1">
    <source>
        <dbReference type="EMBL" id="MBB5957154.1"/>
    </source>
</evidence>